<name>A0AAN9GIR9_9CAEN</name>
<keyword evidence="2" id="KW-1185">Reference proteome</keyword>
<proteinExistence type="predicted"/>
<comment type="caution">
    <text evidence="1">The sequence shown here is derived from an EMBL/GenBank/DDBJ whole genome shotgun (WGS) entry which is preliminary data.</text>
</comment>
<sequence length="103" mass="12039">MMCDEVFIQLLHSDIYGFWRGFRLSGHAALQTTMKRRTATLREGCLHLGSWVRWGRCSNSEYHHNSVHFHLIRLRMLAVVSTLPVIKSRQMRLRADLTDEAVD</sequence>
<accession>A0AAN9GIR9</accession>
<organism evidence="1 2">
    <name type="scientific">Littorina saxatilis</name>
    <dbReference type="NCBI Taxonomy" id="31220"/>
    <lineage>
        <taxon>Eukaryota</taxon>
        <taxon>Metazoa</taxon>
        <taxon>Spiralia</taxon>
        <taxon>Lophotrochozoa</taxon>
        <taxon>Mollusca</taxon>
        <taxon>Gastropoda</taxon>
        <taxon>Caenogastropoda</taxon>
        <taxon>Littorinimorpha</taxon>
        <taxon>Littorinoidea</taxon>
        <taxon>Littorinidae</taxon>
        <taxon>Littorina</taxon>
    </lineage>
</organism>
<dbReference type="EMBL" id="JBAMIC010000003">
    <property type="protein sequence ID" value="KAK7109982.1"/>
    <property type="molecule type" value="Genomic_DNA"/>
</dbReference>
<evidence type="ECO:0000313" key="2">
    <source>
        <dbReference type="Proteomes" id="UP001374579"/>
    </source>
</evidence>
<dbReference type="AlphaFoldDB" id="A0AAN9GIR9"/>
<dbReference type="Proteomes" id="UP001374579">
    <property type="component" value="Unassembled WGS sequence"/>
</dbReference>
<evidence type="ECO:0000313" key="1">
    <source>
        <dbReference type="EMBL" id="KAK7109982.1"/>
    </source>
</evidence>
<gene>
    <name evidence="1" type="ORF">V1264_013926</name>
</gene>
<reference evidence="1 2" key="1">
    <citation type="submission" date="2024-02" db="EMBL/GenBank/DDBJ databases">
        <title>Chromosome-scale genome assembly of the rough periwinkle Littorina saxatilis.</title>
        <authorList>
            <person name="De Jode A."/>
            <person name="Faria R."/>
            <person name="Formenti G."/>
            <person name="Sims Y."/>
            <person name="Smith T.P."/>
            <person name="Tracey A."/>
            <person name="Wood J.M.D."/>
            <person name="Zagrodzka Z.B."/>
            <person name="Johannesson K."/>
            <person name="Butlin R.K."/>
            <person name="Leder E.H."/>
        </authorList>
    </citation>
    <scope>NUCLEOTIDE SEQUENCE [LARGE SCALE GENOMIC DNA]</scope>
    <source>
        <strain evidence="1">Snail1</strain>
        <tissue evidence="1">Muscle</tissue>
    </source>
</reference>
<protein>
    <submittedName>
        <fullName evidence="1">Uncharacterized protein</fullName>
    </submittedName>
</protein>